<dbReference type="GeneID" id="78287096"/>
<keyword evidence="1" id="KW-1133">Transmembrane helix</keyword>
<keyword evidence="1" id="KW-0812">Transmembrane</keyword>
<accession>A0A1I0BBG3</accession>
<gene>
    <name evidence="2" type="ORF">SAMN04489758_10148</name>
</gene>
<evidence type="ECO:0000256" key="1">
    <source>
        <dbReference type="SAM" id="Phobius"/>
    </source>
</evidence>
<feature type="transmembrane region" description="Helical" evidence="1">
    <location>
        <begin position="65"/>
        <end position="85"/>
    </location>
</feature>
<dbReference type="Proteomes" id="UP000198558">
    <property type="component" value="Unassembled WGS sequence"/>
</dbReference>
<feature type="transmembrane region" description="Helical" evidence="1">
    <location>
        <begin position="33"/>
        <end position="53"/>
    </location>
</feature>
<dbReference type="EMBL" id="FOIN01000001">
    <property type="protein sequence ID" value="SET04170.1"/>
    <property type="molecule type" value="Genomic_DNA"/>
</dbReference>
<dbReference type="AlphaFoldDB" id="A0A1I0BBG3"/>
<evidence type="ECO:0000313" key="2">
    <source>
        <dbReference type="EMBL" id="SET04170.1"/>
    </source>
</evidence>
<name>A0A1I0BBG3_9FIRM</name>
<feature type="transmembrane region" description="Helical" evidence="1">
    <location>
        <begin position="7"/>
        <end position="27"/>
    </location>
</feature>
<dbReference type="RefSeq" id="WP_092351283.1">
    <property type="nucleotide sequence ID" value="NZ_CAJTPY010000015.1"/>
</dbReference>
<reference evidence="3" key="1">
    <citation type="submission" date="2016-10" db="EMBL/GenBank/DDBJ databases">
        <authorList>
            <person name="Varghese N."/>
            <person name="Submissions S."/>
        </authorList>
    </citation>
    <scope>NUCLEOTIDE SEQUENCE [LARGE SCALE GENOMIC DNA]</scope>
    <source>
        <strain evidence="3">DSM 1551</strain>
    </source>
</reference>
<proteinExistence type="predicted"/>
<protein>
    <submittedName>
        <fullName evidence="2">Uncharacterized protein</fullName>
    </submittedName>
</protein>
<keyword evidence="3" id="KW-1185">Reference proteome</keyword>
<sequence>MEENSKRLIVMSILAYAVGTFILAAGLLTKSSLSITVFYIITMVLIICAMLALFNNYKKDKHIKLYLYLLIVGIVFIIINTAAFINNLFL</sequence>
<dbReference type="OrthoDB" id="1655618at2"/>
<evidence type="ECO:0000313" key="3">
    <source>
        <dbReference type="Proteomes" id="UP000198558"/>
    </source>
</evidence>
<organism evidence="2 3">
    <name type="scientific">Thomasclavelia cocleata</name>
    <dbReference type="NCBI Taxonomy" id="69824"/>
    <lineage>
        <taxon>Bacteria</taxon>
        <taxon>Bacillati</taxon>
        <taxon>Bacillota</taxon>
        <taxon>Erysipelotrichia</taxon>
        <taxon>Erysipelotrichales</taxon>
        <taxon>Coprobacillaceae</taxon>
        <taxon>Thomasclavelia</taxon>
    </lineage>
</organism>
<keyword evidence="1" id="KW-0472">Membrane</keyword>